<evidence type="ECO:0000256" key="2">
    <source>
        <dbReference type="ARBA" id="ARBA00022801"/>
    </source>
</evidence>
<evidence type="ECO:0000256" key="4">
    <source>
        <dbReference type="ARBA" id="ARBA00025742"/>
    </source>
</evidence>
<evidence type="ECO:0000313" key="6">
    <source>
        <dbReference type="EMBL" id="MBC2836908.1"/>
    </source>
</evidence>
<evidence type="ECO:0000259" key="5">
    <source>
        <dbReference type="Pfam" id="PF00149"/>
    </source>
</evidence>
<dbReference type="InterPro" id="IPR050884">
    <property type="entry name" value="CNP_phosphodiesterase-III"/>
</dbReference>
<gene>
    <name evidence="6" type="ORF">H7F16_15420</name>
</gene>
<dbReference type="PANTHER" id="PTHR42988:SF2">
    <property type="entry name" value="CYCLIC NUCLEOTIDE PHOSPHODIESTERASE CBUA0032-RELATED"/>
    <property type="match status" value="1"/>
</dbReference>
<evidence type="ECO:0000256" key="1">
    <source>
        <dbReference type="ARBA" id="ARBA00022723"/>
    </source>
</evidence>
<comment type="similarity">
    <text evidence="4">Belongs to the cyclic nucleotide phosphodiesterase class-III family.</text>
</comment>
<dbReference type="PANTHER" id="PTHR42988">
    <property type="entry name" value="PHOSPHOHYDROLASE"/>
    <property type="match status" value="1"/>
</dbReference>
<comment type="caution">
    <text evidence="6">The sequence shown here is derived from an EMBL/GenBank/DDBJ whole genome shotgun (WGS) entry which is preliminary data.</text>
</comment>
<dbReference type="Gene3D" id="3.60.21.10">
    <property type="match status" value="1"/>
</dbReference>
<dbReference type="AlphaFoldDB" id="A0A842IDA2"/>
<proteinExistence type="inferred from homology"/>
<dbReference type="GO" id="GO:0046872">
    <property type="term" value="F:metal ion binding"/>
    <property type="evidence" value="ECO:0007669"/>
    <property type="project" value="UniProtKB-KW"/>
</dbReference>
<dbReference type="Pfam" id="PF00149">
    <property type="entry name" value="Metallophos"/>
    <property type="match status" value="1"/>
</dbReference>
<dbReference type="RefSeq" id="WP_185798507.1">
    <property type="nucleotide sequence ID" value="NZ_JACLQD010000004.1"/>
</dbReference>
<name>A0A842IDA2_9RHOB</name>
<dbReference type="Proteomes" id="UP000555411">
    <property type="component" value="Unassembled WGS sequence"/>
</dbReference>
<dbReference type="EMBL" id="JACLQD010000004">
    <property type="protein sequence ID" value="MBC2836908.1"/>
    <property type="molecule type" value="Genomic_DNA"/>
</dbReference>
<reference evidence="6 7" key="1">
    <citation type="journal article" date="2017" name="Int. J. Syst. Evol. Microbiol.">
        <title>Gemmobacter straminiformis sp. nov., isolated from an artificial fountain.</title>
        <authorList>
            <person name="Kang J.Y."/>
            <person name="Kim M.J."/>
            <person name="Chun J."/>
            <person name="Son K.P."/>
            <person name="Jahng K.Y."/>
        </authorList>
    </citation>
    <scope>NUCLEOTIDE SEQUENCE [LARGE SCALE GENOMIC DNA]</scope>
    <source>
        <strain evidence="6 7">CAM-8</strain>
    </source>
</reference>
<accession>A0A842IDA2</accession>
<dbReference type="InterPro" id="IPR029052">
    <property type="entry name" value="Metallo-depent_PP-like"/>
</dbReference>
<keyword evidence="7" id="KW-1185">Reference proteome</keyword>
<dbReference type="SUPFAM" id="SSF56300">
    <property type="entry name" value="Metallo-dependent phosphatases"/>
    <property type="match status" value="1"/>
</dbReference>
<evidence type="ECO:0000313" key="7">
    <source>
        <dbReference type="Proteomes" id="UP000555411"/>
    </source>
</evidence>
<protein>
    <submittedName>
        <fullName evidence="6">Metallophosphoesterase</fullName>
    </submittedName>
</protein>
<dbReference type="GO" id="GO:0016787">
    <property type="term" value="F:hydrolase activity"/>
    <property type="evidence" value="ECO:0007669"/>
    <property type="project" value="UniProtKB-KW"/>
</dbReference>
<feature type="domain" description="Calcineurin-like phosphoesterase" evidence="5">
    <location>
        <begin position="4"/>
        <end position="187"/>
    </location>
</feature>
<keyword evidence="1" id="KW-0479">Metal-binding</keyword>
<organism evidence="6 7">
    <name type="scientific">Paragemmobacter straminiformis</name>
    <dbReference type="NCBI Taxonomy" id="2045119"/>
    <lineage>
        <taxon>Bacteria</taxon>
        <taxon>Pseudomonadati</taxon>
        <taxon>Pseudomonadota</taxon>
        <taxon>Alphaproteobacteria</taxon>
        <taxon>Rhodobacterales</taxon>
        <taxon>Paracoccaceae</taxon>
        <taxon>Paragemmobacter</taxon>
    </lineage>
</organism>
<keyword evidence="2" id="KW-0378">Hydrolase</keyword>
<sequence length="270" mass="28450">MSVIVHLSDPHFGAERPDLVEPLLAAVARLAPDLVVLSGDLTQRARSGQYAAAMRLLAGCRAPVLVVPGNHDVPLWNIGLRLVDPWRRWRRAVGPELGPLFVNDAMLVLGLNTADPMAWKNGRIGAVQLQRVAEVCATAGARRRVLVLHHPLQGPPSEPPALRGAAAAIPALVDAGVDMVLSGHLHSTYATPLAAAPGILSVQAGTCLSHRVRGDGNAFNSLRLVPGGVVLTHYRAQADRTFRADADLVLMRGAAGWEEGRGAAASPDGV</sequence>
<keyword evidence="3" id="KW-0408">Iron</keyword>
<dbReference type="InterPro" id="IPR004843">
    <property type="entry name" value="Calcineurin-like_PHP"/>
</dbReference>
<evidence type="ECO:0000256" key="3">
    <source>
        <dbReference type="ARBA" id="ARBA00023004"/>
    </source>
</evidence>